<dbReference type="Proteomes" id="UP000531950">
    <property type="component" value="Unassembled WGS sequence"/>
</dbReference>
<evidence type="ECO:0000313" key="3">
    <source>
        <dbReference type="Proteomes" id="UP000531950"/>
    </source>
</evidence>
<dbReference type="EMBL" id="JACARG010000025">
    <property type="protein sequence ID" value="NWE14273.1"/>
    <property type="molecule type" value="Genomic_DNA"/>
</dbReference>
<accession>A0A7Y8EGK3</accession>
<dbReference type="SUPFAM" id="SSF55729">
    <property type="entry name" value="Acyl-CoA N-acyltransferases (Nat)"/>
    <property type="match status" value="1"/>
</dbReference>
<dbReference type="PANTHER" id="PTHR43610:SF1">
    <property type="entry name" value="N-ACETYLTRANSFERASE DOMAIN-CONTAINING PROTEIN"/>
    <property type="match status" value="1"/>
</dbReference>
<dbReference type="PROSITE" id="PS51186">
    <property type="entry name" value="GNAT"/>
    <property type="match status" value="1"/>
</dbReference>
<dbReference type="InterPro" id="IPR016181">
    <property type="entry name" value="Acyl_CoA_acyltransferase"/>
</dbReference>
<proteinExistence type="predicted"/>
<evidence type="ECO:0000259" key="1">
    <source>
        <dbReference type="PROSITE" id="PS51186"/>
    </source>
</evidence>
<organism evidence="2 3">
    <name type="scientific">Pseudomonas yamanorum</name>
    <dbReference type="NCBI Taxonomy" id="515393"/>
    <lineage>
        <taxon>Bacteria</taxon>
        <taxon>Pseudomonadati</taxon>
        <taxon>Pseudomonadota</taxon>
        <taxon>Gammaproteobacteria</taxon>
        <taxon>Pseudomonadales</taxon>
        <taxon>Pseudomonadaceae</taxon>
        <taxon>Pseudomonas</taxon>
    </lineage>
</organism>
<dbReference type="Gene3D" id="3.40.630.30">
    <property type="match status" value="1"/>
</dbReference>
<evidence type="ECO:0000313" key="2">
    <source>
        <dbReference type="EMBL" id="NWE14273.1"/>
    </source>
</evidence>
<protein>
    <submittedName>
        <fullName evidence="2">GNAT family N-acetyltransferase</fullName>
    </submittedName>
</protein>
<reference evidence="2 3" key="1">
    <citation type="submission" date="2020-04" db="EMBL/GenBank/DDBJ databases">
        <title>Molecular characterization of pseudomonads from Agaricus bisporus reveal novel blotch 2 pathogens in Western Europe.</title>
        <authorList>
            <person name="Taparia T."/>
            <person name="Krijger M."/>
            <person name="Haynes E."/>
            <person name="Elpinstone J.G."/>
            <person name="Noble R."/>
            <person name="Van Der Wolf J."/>
        </authorList>
    </citation>
    <scope>NUCLEOTIDE SEQUENCE [LARGE SCALE GENOMIC DNA]</scope>
    <source>
        <strain evidence="2 3">IPO3782</strain>
    </source>
</reference>
<keyword evidence="2" id="KW-0808">Transferase</keyword>
<dbReference type="RefSeq" id="WP_177078161.1">
    <property type="nucleotide sequence ID" value="NZ_JACARG010000025.1"/>
</dbReference>
<gene>
    <name evidence="2" type="ORF">HX822_15125</name>
</gene>
<dbReference type="GO" id="GO:0016747">
    <property type="term" value="F:acyltransferase activity, transferring groups other than amino-acyl groups"/>
    <property type="evidence" value="ECO:0007669"/>
    <property type="project" value="InterPro"/>
</dbReference>
<name>A0A7Y8EGK3_9PSED</name>
<feature type="domain" description="N-acetyltransferase" evidence="1">
    <location>
        <begin position="11"/>
        <end position="171"/>
    </location>
</feature>
<dbReference type="PANTHER" id="PTHR43610">
    <property type="entry name" value="BLL6696 PROTEIN"/>
    <property type="match status" value="1"/>
</dbReference>
<dbReference type="InterPro" id="IPR000182">
    <property type="entry name" value="GNAT_dom"/>
</dbReference>
<dbReference type="AlphaFoldDB" id="A0A7Y8EGK3"/>
<sequence length="192" mass="21514">MTEITLTGTTVELRPLQREHSAALVQAAADGQLWNLKVTNVPGPDTVERYVDIALAGREAGTMMPFVIVRRDTGEVVGSTRFWKVDRVNRKLEIGHTFISQSVQKSGVNTEAKLLLLTHAFEVMDCVRVQFTTDELNEKSRAAILRLGAVQEGIVRHERIMPDGRKRNSVRFSIIDPEWPQVKAGLQARLAR</sequence>
<dbReference type="Pfam" id="PF13302">
    <property type="entry name" value="Acetyltransf_3"/>
    <property type="match status" value="1"/>
</dbReference>
<comment type="caution">
    <text evidence="2">The sequence shown here is derived from an EMBL/GenBank/DDBJ whole genome shotgun (WGS) entry which is preliminary data.</text>
</comment>